<protein>
    <submittedName>
        <fullName evidence="1">Uncharacterized protein</fullName>
    </submittedName>
</protein>
<reference evidence="1 2" key="1">
    <citation type="submission" date="2013-09" db="EMBL/GenBank/DDBJ databases">
        <title>High correlation between genotypes and phenotypes of environmental bacteria Comamonas testosteroni strains.</title>
        <authorList>
            <person name="Liu L."/>
            <person name="Zhu W."/>
            <person name="Xia X."/>
            <person name="Xu B."/>
            <person name="Luo M."/>
            <person name="Wang G."/>
        </authorList>
    </citation>
    <scope>NUCLEOTIDE SEQUENCE [LARGE SCALE GENOMIC DNA]</scope>
    <source>
        <strain evidence="1 2">JL14</strain>
    </source>
</reference>
<accession>A0A0E3BBW0</accession>
<comment type="caution">
    <text evidence="1">The sequence shown here is derived from an EMBL/GenBank/DDBJ whole genome shotgun (WGS) entry which is preliminary data.</text>
</comment>
<name>A0A0E3BBW0_9BURK</name>
<sequence>MFFAEPPRQWLCAIAPFTVGRYICIMAPMARREIATAALPPAVGQELSLNRQ</sequence>
<organism evidence="1 2">
    <name type="scientific">Comamonas thiooxydans</name>
    <dbReference type="NCBI Taxonomy" id="363952"/>
    <lineage>
        <taxon>Bacteria</taxon>
        <taxon>Pseudomonadati</taxon>
        <taxon>Pseudomonadota</taxon>
        <taxon>Betaproteobacteria</taxon>
        <taxon>Burkholderiales</taxon>
        <taxon>Comamonadaceae</taxon>
        <taxon>Comamonas</taxon>
    </lineage>
</organism>
<proteinExistence type="predicted"/>
<dbReference type="EMBL" id="AWTN01000099">
    <property type="protein sequence ID" value="KGG89404.1"/>
    <property type="molecule type" value="Genomic_DNA"/>
</dbReference>
<dbReference type="AlphaFoldDB" id="A0A0E3BBW0"/>
<gene>
    <name evidence="1" type="ORF">P245_17190</name>
</gene>
<dbReference type="Proteomes" id="UP000029567">
    <property type="component" value="Unassembled WGS sequence"/>
</dbReference>
<evidence type="ECO:0000313" key="2">
    <source>
        <dbReference type="Proteomes" id="UP000029567"/>
    </source>
</evidence>
<evidence type="ECO:0000313" key="1">
    <source>
        <dbReference type="EMBL" id="KGG89404.1"/>
    </source>
</evidence>